<evidence type="ECO:0000313" key="2">
    <source>
        <dbReference type="Proteomes" id="UP000837857"/>
    </source>
</evidence>
<organism evidence="1 2">
    <name type="scientific">Iphiclides podalirius</name>
    <name type="common">scarce swallowtail</name>
    <dbReference type="NCBI Taxonomy" id="110791"/>
    <lineage>
        <taxon>Eukaryota</taxon>
        <taxon>Metazoa</taxon>
        <taxon>Ecdysozoa</taxon>
        <taxon>Arthropoda</taxon>
        <taxon>Hexapoda</taxon>
        <taxon>Insecta</taxon>
        <taxon>Pterygota</taxon>
        <taxon>Neoptera</taxon>
        <taxon>Endopterygota</taxon>
        <taxon>Lepidoptera</taxon>
        <taxon>Glossata</taxon>
        <taxon>Ditrysia</taxon>
        <taxon>Papilionoidea</taxon>
        <taxon>Papilionidae</taxon>
        <taxon>Papilioninae</taxon>
        <taxon>Iphiclides</taxon>
    </lineage>
</organism>
<evidence type="ECO:0000313" key="1">
    <source>
        <dbReference type="EMBL" id="CAH2062782.1"/>
    </source>
</evidence>
<sequence>MRILMFTANAAGTVRASCCQAARRLIAKLPTRLGRMKAHRRLPEPSRRDSCNYPIECASTGSGQPHAPHV</sequence>
<keyword evidence="2" id="KW-1185">Reference proteome</keyword>
<name>A0ABN8IPD0_9NEOP</name>
<dbReference type="EMBL" id="OW152815">
    <property type="protein sequence ID" value="CAH2062782.1"/>
    <property type="molecule type" value="Genomic_DNA"/>
</dbReference>
<reference evidence="1" key="1">
    <citation type="submission" date="2022-03" db="EMBL/GenBank/DDBJ databases">
        <authorList>
            <person name="Martin H S."/>
        </authorList>
    </citation>
    <scope>NUCLEOTIDE SEQUENCE</scope>
</reference>
<protein>
    <submittedName>
        <fullName evidence="1">Uncharacterized protein</fullName>
    </submittedName>
</protein>
<accession>A0ABN8IPD0</accession>
<gene>
    <name evidence="1" type="ORF">IPOD504_LOCUS12177</name>
</gene>
<dbReference type="Proteomes" id="UP000837857">
    <property type="component" value="Chromosome 3"/>
</dbReference>
<proteinExistence type="predicted"/>
<feature type="non-terminal residue" evidence="1">
    <location>
        <position position="70"/>
    </location>
</feature>